<dbReference type="SUPFAM" id="SSF56112">
    <property type="entry name" value="Protein kinase-like (PK-like)"/>
    <property type="match status" value="1"/>
</dbReference>
<dbReference type="GO" id="GO:0016301">
    <property type="term" value="F:kinase activity"/>
    <property type="evidence" value="ECO:0007669"/>
    <property type="project" value="UniProtKB-KW"/>
</dbReference>
<sequence length="264" mass="30998">MNETLIYLNPDWKNILEDSNLGTFEQLWKLKLTAVDEGNVGRGKNGWSKVCIFSFKDDKQQQHTVVIKRQSNYRSHTLRHPLIGVPTFLKEMESIRRYEQAGIPALKAVYCATRKINGELQAILITEFLSGYQPLELILENWHEQGRPKRQNCMAIAKACGSLVGTLHEQGLEHRCLFPKHIFMRIDKDCVDARLIDLEKTRWRPWFEARRVRDLTALARRSKHVANRERMFFLHAYFGITKLDARAKQLWREVAKRIDKKRRG</sequence>
<reference evidence="1" key="1">
    <citation type="submission" date="2006-05" db="EMBL/GenBank/DDBJ databases">
        <title>Annotation of the draft genome assembly of Desulfuromonas acetoxidans DSM 684.</title>
        <authorList>
            <consortium name="US DOE Joint Genome Institute (JGI-ORNL)"/>
            <person name="Larimer F."/>
            <person name="Land M."/>
            <person name="Hauser L."/>
        </authorList>
    </citation>
    <scope>NUCLEOTIDE SEQUENCE [LARGE SCALE GENOMIC DNA]</scope>
    <source>
        <strain evidence="1">DSM 684</strain>
    </source>
</reference>
<proteinExistence type="predicted"/>
<gene>
    <name evidence="1" type="ORF">Dace_1604</name>
</gene>
<accession>Q1K168</accession>
<organism evidence="1 2">
    <name type="scientific">Desulfuromonas acetoxidans (strain DSM 684 / 11070)</name>
    <dbReference type="NCBI Taxonomy" id="281689"/>
    <lineage>
        <taxon>Bacteria</taxon>
        <taxon>Pseudomonadati</taxon>
        <taxon>Thermodesulfobacteriota</taxon>
        <taxon>Desulfuromonadia</taxon>
        <taxon>Desulfuromonadales</taxon>
        <taxon>Desulfuromonadaceae</taxon>
        <taxon>Desulfuromonas</taxon>
    </lineage>
</organism>
<keyword evidence="2" id="KW-1185">Reference proteome</keyword>
<dbReference type="Proteomes" id="UP000005695">
    <property type="component" value="Unassembled WGS sequence"/>
</dbReference>
<dbReference type="InterPro" id="IPR027023">
    <property type="entry name" value="Put_LipoPS_kinase_InaA"/>
</dbReference>
<name>Q1K168_DESA6</name>
<comment type="caution">
    <text evidence="1">The sequence shown here is derived from an EMBL/GenBank/DDBJ whole genome shotgun (WGS) entry which is preliminary data.</text>
</comment>
<dbReference type="InterPro" id="IPR011009">
    <property type="entry name" value="Kinase-like_dom_sf"/>
</dbReference>
<keyword evidence="1" id="KW-0418">Kinase</keyword>
<dbReference type="RefSeq" id="WP_005999290.1">
    <property type="nucleotide sequence ID" value="NZ_AAEW02000006.1"/>
</dbReference>
<dbReference type="OrthoDB" id="5405319at2"/>
<dbReference type="Pfam" id="PF06293">
    <property type="entry name" value="Kdo"/>
    <property type="match status" value="1"/>
</dbReference>
<dbReference type="EMBL" id="AAEW02000006">
    <property type="protein sequence ID" value="EAT16140.1"/>
    <property type="molecule type" value="Genomic_DNA"/>
</dbReference>
<evidence type="ECO:0000313" key="2">
    <source>
        <dbReference type="Proteomes" id="UP000005695"/>
    </source>
</evidence>
<evidence type="ECO:0000313" key="1">
    <source>
        <dbReference type="EMBL" id="EAT16140.1"/>
    </source>
</evidence>
<protein>
    <submittedName>
        <fullName evidence="1">Lipopolysaccharide kinase</fullName>
    </submittedName>
</protein>
<reference evidence="1" key="2">
    <citation type="submission" date="2006-05" db="EMBL/GenBank/DDBJ databases">
        <title>Sequencing of the draft genome and assembly of Desulfuromonas acetoxidans DSM 684.</title>
        <authorList>
            <consortium name="US DOE Joint Genome Institute (JGI-PGF)"/>
            <person name="Copeland A."/>
            <person name="Lucas S."/>
            <person name="Lapidus A."/>
            <person name="Barry K."/>
            <person name="Detter J.C."/>
            <person name="Glavina del Rio T."/>
            <person name="Hammon N."/>
            <person name="Israni S."/>
            <person name="Dalin E."/>
            <person name="Tice H."/>
            <person name="Bruce D."/>
            <person name="Pitluck S."/>
            <person name="Richardson P."/>
        </authorList>
    </citation>
    <scope>NUCLEOTIDE SEQUENCE [LARGE SCALE GENOMIC DNA]</scope>
    <source>
        <strain evidence="1">DSM 684</strain>
    </source>
</reference>
<keyword evidence="1" id="KW-0808">Transferase</keyword>
<dbReference type="PIRSF" id="PIRSF026326">
    <property type="entry name" value="InaA"/>
    <property type="match status" value="1"/>
</dbReference>
<dbReference type="AlphaFoldDB" id="Q1K168"/>